<name>A0ABD2GK13_PAGBO</name>
<evidence type="ECO:0000256" key="1">
    <source>
        <dbReference type="SAM" id="MobiDB-lite"/>
    </source>
</evidence>
<dbReference type="Proteomes" id="UP001619887">
    <property type="component" value="Unassembled WGS sequence"/>
</dbReference>
<protein>
    <submittedName>
        <fullName evidence="2">Uncharacterized protein</fullName>
    </submittedName>
</protein>
<dbReference type="AlphaFoldDB" id="A0ABD2GK13"/>
<accession>A0ABD2GK13</accession>
<dbReference type="EMBL" id="JBIYXZ010002078">
    <property type="protein sequence ID" value="KAL3054367.1"/>
    <property type="molecule type" value="Genomic_DNA"/>
</dbReference>
<feature type="compositionally biased region" description="Polar residues" evidence="1">
    <location>
        <begin position="58"/>
        <end position="73"/>
    </location>
</feature>
<comment type="caution">
    <text evidence="2">The sequence shown here is derived from an EMBL/GenBank/DDBJ whole genome shotgun (WGS) entry which is preliminary data.</text>
</comment>
<reference evidence="2 3" key="1">
    <citation type="journal article" date="2022" name="G3 (Bethesda)">
        <title>Evaluating Illumina-, Nanopore-, and PacBio-based genome assembly strategies with the bald notothen, Trematomus borchgrevinki.</title>
        <authorList>
            <person name="Rayamajhi N."/>
            <person name="Cheng C.C."/>
            <person name="Catchen J.M."/>
        </authorList>
    </citation>
    <scope>NUCLEOTIDE SEQUENCE [LARGE SCALE GENOMIC DNA]</scope>
    <source>
        <strain evidence="2">AGRC-2024</strain>
    </source>
</reference>
<feature type="compositionally biased region" description="Pro residues" evidence="1">
    <location>
        <begin position="13"/>
        <end position="24"/>
    </location>
</feature>
<keyword evidence="3" id="KW-1185">Reference proteome</keyword>
<sequence length="81" mass="8985">MSSQATPLQVPRPMTPPLPSPGSPCSPGSPESLHPPAYRQRDRSPLPHERIPHPQPSAHPQEQDLLSDSSSFRWSILHRPL</sequence>
<evidence type="ECO:0000313" key="3">
    <source>
        <dbReference type="Proteomes" id="UP001619887"/>
    </source>
</evidence>
<organism evidence="2 3">
    <name type="scientific">Pagothenia borchgrevinki</name>
    <name type="common">Bald rockcod</name>
    <name type="synonym">Trematomus borchgrevinki</name>
    <dbReference type="NCBI Taxonomy" id="8213"/>
    <lineage>
        <taxon>Eukaryota</taxon>
        <taxon>Metazoa</taxon>
        <taxon>Chordata</taxon>
        <taxon>Craniata</taxon>
        <taxon>Vertebrata</taxon>
        <taxon>Euteleostomi</taxon>
        <taxon>Actinopterygii</taxon>
        <taxon>Neopterygii</taxon>
        <taxon>Teleostei</taxon>
        <taxon>Neoteleostei</taxon>
        <taxon>Acanthomorphata</taxon>
        <taxon>Eupercaria</taxon>
        <taxon>Perciformes</taxon>
        <taxon>Notothenioidei</taxon>
        <taxon>Nototheniidae</taxon>
        <taxon>Pagothenia</taxon>
    </lineage>
</organism>
<gene>
    <name evidence="2" type="ORF">OYC64_006653</name>
</gene>
<feature type="compositionally biased region" description="Basic and acidic residues" evidence="1">
    <location>
        <begin position="39"/>
        <end position="52"/>
    </location>
</feature>
<reference evidence="2 3" key="2">
    <citation type="journal article" date="2024" name="G3 (Bethesda)">
        <title>The genome of the cryopelagic Antarctic bald notothen, Trematomus borchgrevinki.</title>
        <authorList>
            <person name="Rayamajhi N."/>
            <person name="Rivera-Colon A.G."/>
            <person name="Minhas B.F."/>
            <person name="Cheng C.C."/>
            <person name="Catchen J.M."/>
        </authorList>
    </citation>
    <scope>NUCLEOTIDE SEQUENCE [LARGE SCALE GENOMIC DNA]</scope>
    <source>
        <strain evidence="2">AGRC-2024</strain>
    </source>
</reference>
<proteinExistence type="predicted"/>
<feature type="region of interest" description="Disordered" evidence="1">
    <location>
        <begin position="1"/>
        <end position="81"/>
    </location>
</feature>
<evidence type="ECO:0000313" key="2">
    <source>
        <dbReference type="EMBL" id="KAL3054367.1"/>
    </source>
</evidence>